<feature type="transmembrane region" description="Helical" evidence="1">
    <location>
        <begin position="276"/>
        <end position="297"/>
    </location>
</feature>
<sequence>MPFKRLFLWAKAHRVALLAAGLLLAWLPLLALCFYNQPFLCDFSVSTDVQTHGLWGAQPYLFLNWSGRYFTNLLLFVANPLSYGWLEGVQLTALLSQVLRVAVLYVAVRVLAGRQMRRREAAVLATGLALLYVALAPYKFSALYYFTEIVVYHVAAWLLVLVPLAVERLHRAPRAAARKAWGLAAGLGTIAAAGANELTIMLLGLVMLLGAGLSLHRRQWFSLRVWVGLGILLLVFGTLSVLAPGNSARQELDGALVPAASVQEAASRLAVLLRYLFVEPAMLVIPVLVLVFGPLAVRILPARPPGLRLPLLLGAAVLVGGVVLGTVPYALMWARVPLIPRATNIMVWWWLLGWLVAAWASLPTNPQQARVASPSVRILLSLVLVVVMLQPAARATLDLRHDAPEFARQWQQRFDKLCQAGRHTPHTTLQLAPLPPLTNRLLFIPPDDVSPMCGFGVNTRLAAWFGVDSVRLAVPQ</sequence>
<keyword evidence="1" id="KW-0812">Transmembrane</keyword>
<dbReference type="AlphaFoldDB" id="A0A1M7B324"/>
<dbReference type="RefSeq" id="WP_073286285.1">
    <property type="nucleotide sequence ID" value="NZ_FRAS01000015.1"/>
</dbReference>
<feature type="transmembrane region" description="Helical" evidence="1">
    <location>
        <begin position="374"/>
        <end position="393"/>
    </location>
</feature>
<feature type="transmembrane region" description="Helical" evidence="1">
    <location>
        <begin position="309"/>
        <end position="333"/>
    </location>
</feature>
<evidence type="ECO:0000256" key="1">
    <source>
        <dbReference type="SAM" id="Phobius"/>
    </source>
</evidence>
<feature type="transmembrane region" description="Helical" evidence="1">
    <location>
        <begin position="223"/>
        <end position="243"/>
    </location>
</feature>
<proteinExistence type="predicted"/>
<evidence type="ECO:0000313" key="3">
    <source>
        <dbReference type="Proteomes" id="UP000183947"/>
    </source>
</evidence>
<keyword evidence="3" id="KW-1185">Reference proteome</keyword>
<name>A0A1M7B324_9BACT</name>
<accession>A0A1M7B324</accession>
<dbReference type="STRING" id="1121959.SAMN02746009_02843"/>
<evidence type="ECO:0008006" key="4">
    <source>
        <dbReference type="Google" id="ProtNLM"/>
    </source>
</evidence>
<feature type="transmembrane region" description="Helical" evidence="1">
    <location>
        <begin position="345"/>
        <end position="362"/>
    </location>
</feature>
<evidence type="ECO:0000313" key="2">
    <source>
        <dbReference type="EMBL" id="SHL49327.1"/>
    </source>
</evidence>
<keyword evidence="1" id="KW-1133">Transmembrane helix</keyword>
<feature type="transmembrane region" description="Helical" evidence="1">
    <location>
        <begin position="89"/>
        <end position="108"/>
    </location>
</feature>
<gene>
    <name evidence="2" type="ORF">SAMN02746009_02843</name>
</gene>
<feature type="transmembrane region" description="Helical" evidence="1">
    <location>
        <begin position="144"/>
        <end position="166"/>
    </location>
</feature>
<feature type="transmembrane region" description="Helical" evidence="1">
    <location>
        <begin position="187"/>
        <end position="211"/>
    </location>
</feature>
<dbReference type="Proteomes" id="UP000183947">
    <property type="component" value="Unassembled WGS sequence"/>
</dbReference>
<reference evidence="3" key="1">
    <citation type="submission" date="2016-11" db="EMBL/GenBank/DDBJ databases">
        <authorList>
            <person name="Varghese N."/>
            <person name="Submissions S."/>
        </authorList>
    </citation>
    <scope>NUCLEOTIDE SEQUENCE [LARGE SCALE GENOMIC DNA]</scope>
    <source>
        <strain evidence="3">DSM 18569</strain>
    </source>
</reference>
<keyword evidence="1" id="KW-0472">Membrane</keyword>
<organism evidence="2 3">
    <name type="scientific">Hymenobacter psychrotolerans DSM 18569</name>
    <dbReference type="NCBI Taxonomy" id="1121959"/>
    <lineage>
        <taxon>Bacteria</taxon>
        <taxon>Pseudomonadati</taxon>
        <taxon>Bacteroidota</taxon>
        <taxon>Cytophagia</taxon>
        <taxon>Cytophagales</taxon>
        <taxon>Hymenobacteraceae</taxon>
        <taxon>Hymenobacter</taxon>
    </lineage>
</organism>
<feature type="transmembrane region" description="Helical" evidence="1">
    <location>
        <begin position="120"/>
        <end position="138"/>
    </location>
</feature>
<dbReference type="EMBL" id="FRAS01000015">
    <property type="protein sequence ID" value="SHL49327.1"/>
    <property type="molecule type" value="Genomic_DNA"/>
</dbReference>
<protein>
    <recommendedName>
        <fullName evidence="4">4-amino-4-deoxy-L-arabinose transferase</fullName>
    </recommendedName>
</protein>
<dbReference type="OrthoDB" id="865426at2"/>